<comment type="subcellular location">
    <subcellularLocation>
        <location evidence="1">Cytoplasm</location>
    </subcellularLocation>
</comment>
<keyword evidence="2" id="KW-0963">Cytoplasm</keyword>
<dbReference type="GO" id="GO:0005737">
    <property type="term" value="C:cytoplasm"/>
    <property type="evidence" value="ECO:0007669"/>
    <property type="project" value="UniProtKB-SubCell"/>
</dbReference>
<dbReference type="EnsemblMetazoa" id="G7336.1">
    <property type="protein sequence ID" value="G7336.1:cds"/>
    <property type="gene ID" value="G7336"/>
</dbReference>
<evidence type="ECO:0000256" key="1">
    <source>
        <dbReference type="ARBA" id="ARBA00004496"/>
    </source>
</evidence>
<dbReference type="Gene3D" id="1.20.1420.10">
    <property type="entry name" value="Talin, central domain"/>
    <property type="match status" value="1"/>
</dbReference>
<evidence type="ECO:0000313" key="4">
    <source>
        <dbReference type="EnsemblMetazoa" id="G7336.1:cds"/>
    </source>
</evidence>
<dbReference type="SUPFAM" id="SSF109885">
    <property type="entry name" value="I/LWEQ domain"/>
    <property type="match status" value="1"/>
</dbReference>
<dbReference type="PANTHER" id="PTHR19981">
    <property type="entry name" value="TALIN"/>
    <property type="match status" value="1"/>
</dbReference>
<dbReference type="InterPro" id="IPR035964">
    <property type="entry name" value="I/LWEQ_dom_sf"/>
</dbReference>
<protein>
    <recommendedName>
        <fullName evidence="3">I/LWEQ domain-containing protein</fullName>
    </recommendedName>
</protein>
<name>A0A8W8NUM6_MAGGI</name>
<evidence type="ECO:0000259" key="3">
    <source>
        <dbReference type="PROSITE" id="PS50945"/>
    </source>
</evidence>
<dbReference type="GO" id="GO:0005925">
    <property type="term" value="C:focal adhesion"/>
    <property type="evidence" value="ECO:0007669"/>
    <property type="project" value="TreeGrafter"/>
</dbReference>
<dbReference type="AlphaFoldDB" id="A0A8W8NUM6"/>
<reference evidence="4" key="1">
    <citation type="submission" date="2022-08" db="UniProtKB">
        <authorList>
            <consortium name="EnsemblMetazoa"/>
        </authorList>
    </citation>
    <scope>IDENTIFICATION</scope>
    <source>
        <strain evidence="4">05x7-T-G4-1.051#20</strain>
    </source>
</reference>
<keyword evidence="5" id="KW-1185">Reference proteome</keyword>
<evidence type="ECO:0000256" key="2">
    <source>
        <dbReference type="ARBA" id="ARBA00022490"/>
    </source>
</evidence>
<dbReference type="SMART" id="SM00307">
    <property type="entry name" value="ILWEQ"/>
    <property type="match status" value="1"/>
</dbReference>
<feature type="domain" description="I/LWEQ" evidence="3">
    <location>
        <begin position="72"/>
        <end position="321"/>
    </location>
</feature>
<dbReference type="GO" id="GO:0003779">
    <property type="term" value="F:actin binding"/>
    <property type="evidence" value="ECO:0007669"/>
    <property type="project" value="InterPro"/>
</dbReference>
<dbReference type="GO" id="GO:0005886">
    <property type="term" value="C:plasma membrane"/>
    <property type="evidence" value="ECO:0007669"/>
    <property type="project" value="TreeGrafter"/>
</dbReference>
<dbReference type="Pfam" id="PF01608">
    <property type="entry name" value="I_LWEQ"/>
    <property type="match status" value="1"/>
</dbReference>
<dbReference type="GO" id="GO:0030036">
    <property type="term" value="P:actin cytoskeleton organization"/>
    <property type="evidence" value="ECO:0007669"/>
    <property type="project" value="TreeGrafter"/>
</dbReference>
<dbReference type="GO" id="GO:0098609">
    <property type="term" value="P:cell-cell adhesion"/>
    <property type="evidence" value="ECO:0007669"/>
    <property type="project" value="TreeGrafter"/>
</dbReference>
<dbReference type="Proteomes" id="UP000005408">
    <property type="component" value="Unassembled WGS sequence"/>
</dbReference>
<dbReference type="PROSITE" id="PS50945">
    <property type="entry name" value="I_LWEQ"/>
    <property type="match status" value="1"/>
</dbReference>
<proteinExistence type="predicted"/>
<dbReference type="Gene3D" id="1.20.1410.10">
    <property type="entry name" value="I/LWEQ domain"/>
    <property type="match status" value="1"/>
</dbReference>
<organism evidence="4 5">
    <name type="scientific">Magallana gigas</name>
    <name type="common">Pacific oyster</name>
    <name type="synonym">Crassostrea gigas</name>
    <dbReference type="NCBI Taxonomy" id="29159"/>
    <lineage>
        <taxon>Eukaryota</taxon>
        <taxon>Metazoa</taxon>
        <taxon>Spiralia</taxon>
        <taxon>Lophotrochozoa</taxon>
        <taxon>Mollusca</taxon>
        <taxon>Bivalvia</taxon>
        <taxon>Autobranchia</taxon>
        <taxon>Pteriomorphia</taxon>
        <taxon>Ostreida</taxon>
        <taxon>Ostreoidea</taxon>
        <taxon>Ostreidae</taxon>
        <taxon>Magallana</taxon>
    </lineage>
</organism>
<evidence type="ECO:0000313" key="5">
    <source>
        <dbReference type="Proteomes" id="UP000005408"/>
    </source>
</evidence>
<dbReference type="GO" id="GO:0005178">
    <property type="term" value="F:integrin binding"/>
    <property type="evidence" value="ECO:0007669"/>
    <property type="project" value="TreeGrafter"/>
</dbReference>
<dbReference type="FunFam" id="1.20.1410.10:FF:000001">
    <property type="entry name" value="Talin 2"/>
    <property type="match status" value="1"/>
</dbReference>
<accession>A0A8W8NUM6</accession>
<dbReference type="InterPro" id="IPR002558">
    <property type="entry name" value="ILWEQ_dom"/>
</dbReference>
<sequence length="331" mass="35940">MQASTAETTEVRQKTIAAGKNCAVVYKDLLEQVSTVVQKPSQEAKQTLAARAHQVAVSVQEIVHCSELIKGTDWVDPEDPTVIAESELLTAAKSIEAAAQKLSQLKPRKKAKEADMSLNFEEQILEAAKSIASATAALVKSASAAQRELVAQGKVRTRKEIGATYHKSQILDDDGQWSEGLISAAKMVAAATHSLCESANAMVQGHATEERLIASAKEVAGSTAHLLVACRVKADPDSVAMKRLQAAGNAVKRATEVLVKAAQQAKQRDEDEDINVAVDSRKVGGIKQELQIQEEMLRKEREWIEAREKLAKFRKQRYKDTGHDSDSSSAF</sequence>
<dbReference type="PANTHER" id="PTHR19981:SF1">
    <property type="entry name" value="RHEA, ISOFORM B"/>
    <property type="match status" value="1"/>
</dbReference>